<dbReference type="PROSITE" id="PS50893">
    <property type="entry name" value="ABC_TRANSPORTER_2"/>
    <property type="match status" value="2"/>
</dbReference>
<dbReference type="InParanoid" id="E8N2D8"/>
<sequence>MNTSVVLSLKSITKKYPGVLALDRVSLDFFAGEVHALVGENGAGKSTLIKAIAGAINLDGGVIQIGGQDYHQMTPHLSRSAGIEVIYQEFNLVPTMSVAENIFLGEKPNTLNFVNYRLMKNQARELFRLFDVDMDPDALVQDLSPAQQQIVEIAKAVSKNVKILIMDEPSAPLSVSEVERMFEIIRQLKRKGVTIIYISHRLEEIFKISDRVSVLRDGKYVATKLTSETNREELIRLMVGRELKETYPARTNPPGEIALEVKNLSGNGVRDISFVVRKGEILGVAGLVGAGRTEMAMLIFGAAPIESGEIRANGKLVRIRSPQDAIQHRIGLLTEDRKGKGLFLEMPVGWNITFPIVRKLSRFGVVDTQKEKSISEYYWQHLNIKTPSLEERVINLSGGNQQKVVLAKVLAADSAILIFDEPTRGIDVGAKQEIYHLMCELANNGNAILMISSDMEELLGMSDRIIVLCEGKLAGEVSKDNFSQDLILDLASGTH</sequence>
<dbReference type="KEGG" id="atm:ANT_07100"/>
<dbReference type="InterPro" id="IPR027417">
    <property type="entry name" value="P-loop_NTPase"/>
</dbReference>
<evidence type="ECO:0000256" key="6">
    <source>
        <dbReference type="ARBA" id="ARBA00022741"/>
    </source>
</evidence>
<feature type="domain" description="ABC transporter" evidence="10">
    <location>
        <begin position="7"/>
        <end position="242"/>
    </location>
</feature>
<dbReference type="InterPro" id="IPR050107">
    <property type="entry name" value="ABC_carbohydrate_import_ATPase"/>
</dbReference>
<dbReference type="PROSITE" id="PS00211">
    <property type="entry name" value="ABC_TRANSPORTER_1"/>
    <property type="match status" value="1"/>
</dbReference>
<evidence type="ECO:0000259" key="10">
    <source>
        <dbReference type="PROSITE" id="PS50893"/>
    </source>
</evidence>
<dbReference type="InterPro" id="IPR017871">
    <property type="entry name" value="ABC_transporter-like_CS"/>
</dbReference>
<dbReference type="InterPro" id="IPR003439">
    <property type="entry name" value="ABC_transporter-like_ATP-bd"/>
</dbReference>
<evidence type="ECO:0000256" key="9">
    <source>
        <dbReference type="ARBA" id="ARBA00023136"/>
    </source>
</evidence>
<evidence type="ECO:0000313" key="11">
    <source>
        <dbReference type="EMBL" id="BAJ62744.1"/>
    </source>
</evidence>
<feature type="domain" description="ABC transporter" evidence="10">
    <location>
        <begin position="243"/>
        <end position="495"/>
    </location>
</feature>
<reference evidence="11 12" key="1">
    <citation type="submission" date="2010-12" db="EMBL/GenBank/DDBJ databases">
        <title>Whole genome sequence of Anaerolinea thermophila UNI-1.</title>
        <authorList>
            <person name="Narita-Yamada S."/>
            <person name="Kishi E."/>
            <person name="Watanabe Y."/>
            <person name="Takasaki K."/>
            <person name="Ankai A."/>
            <person name="Oguchi A."/>
            <person name="Fukui S."/>
            <person name="Takahashi M."/>
            <person name="Yashiro I."/>
            <person name="Hosoyama A."/>
            <person name="Sekiguchi Y."/>
            <person name="Hanada S."/>
            <person name="Fujita N."/>
        </authorList>
    </citation>
    <scope>NUCLEOTIDE SEQUENCE [LARGE SCALE GENOMIC DNA]</scope>
    <source>
        <strain evidence="12">DSM 14523 / JCM 11388 / NBRC 100420 / UNI-1</strain>
    </source>
</reference>
<dbReference type="HOGENOM" id="CLU_000604_92_3_0"/>
<dbReference type="STRING" id="926569.ANT_07100"/>
<keyword evidence="12" id="KW-1185">Reference proteome</keyword>
<dbReference type="PANTHER" id="PTHR43790:SF3">
    <property type="entry name" value="D-ALLOSE IMPORT ATP-BINDING PROTEIN ALSA-RELATED"/>
    <property type="match status" value="1"/>
</dbReference>
<name>E8N2D8_ANATU</name>
<keyword evidence="2" id="KW-0813">Transport</keyword>
<keyword evidence="4" id="KW-0762">Sugar transport</keyword>
<protein>
    <submittedName>
        <fullName evidence="11">ABC transporter ATP-binding protein</fullName>
    </submittedName>
</protein>
<dbReference type="Pfam" id="PF00005">
    <property type="entry name" value="ABC_tran"/>
    <property type="match status" value="2"/>
</dbReference>
<accession>E8N2D8</accession>
<dbReference type="EMBL" id="AP012029">
    <property type="protein sequence ID" value="BAJ62744.1"/>
    <property type="molecule type" value="Genomic_DNA"/>
</dbReference>
<keyword evidence="8" id="KW-1278">Translocase</keyword>
<keyword evidence="7 11" id="KW-0067">ATP-binding</keyword>
<evidence type="ECO:0000256" key="8">
    <source>
        <dbReference type="ARBA" id="ARBA00022967"/>
    </source>
</evidence>
<dbReference type="GO" id="GO:0005524">
    <property type="term" value="F:ATP binding"/>
    <property type="evidence" value="ECO:0007669"/>
    <property type="project" value="UniProtKB-KW"/>
</dbReference>
<keyword evidence="9" id="KW-0472">Membrane</keyword>
<evidence type="ECO:0000256" key="3">
    <source>
        <dbReference type="ARBA" id="ARBA00022475"/>
    </source>
</evidence>
<evidence type="ECO:0000256" key="1">
    <source>
        <dbReference type="ARBA" id="ARBA00004202"/>
    </source>
</evidence>
<keyword evidence="5" id="KW-0677">Repeat</keyword>
<proteinExistence type="predicted"/>
<dbReference type="CDD" id="cd03216">
    <property type="entry name" value="ABC_Carb_Monos_I"/>
    <property type="match status" value="1"/>
</dbReference>
<evidence type="ECO:0000256" key="5">
    <source>
        <dbReference type="ARBA" id="ARBA00022737"/>
    </source>
</evidence>
<dbReference type="Gene3D" id="3.40.50.300">
    <property type="entry name" value="P-loop containing nucleotide triphosphate hydrolases"/>
    <property type="match status" value="2"/>
</dbReference>
<keyword evidence="3" id="KW-1003">Cell membrane</keyword>
<comment type="subcellular location">
    <subcellularLocation>
        <location evidence="1">Cell membrane</location>
        <topology evidence="1">Peripheral membrane protein</topology>
    </subcellularLocation>
</comment>
<dbReference type="Proteomes" id="UP000008922">
    <property type="component" value="Chromosome"/>
</dbReference>
<keyword evidence="6" id="KW-0547">Nucleotide-binding</keyword>
<evidence type="ECO:0000313" key="12">
    <source>
        <dbReference type="Proteomes" id="UP000008922"/>
    </source>
</evidence>
<evidence type="ECO:0000256" key="7">
    <source>
        <dbReference type="ARBA" id="ARBA00022840"/>
    </source>
</evidence>
<dbReference type="PANTHER" id="PTHR43790">
    <property type="entry name" value="CARBOHYDRATE TRANSPORT ATP-BINDING PROTEIN MG119-RELATED"/>
    <property type="match status" value="1"/>
</dbReference>
<organism evidence="11 12">
    <name type="scientific">Anaerolinea thermophila (strain DSM 14523 / JCM 11388 / NBRC 100420 / UNI-1)</name>
    <dbReference type="NCBI Taxonomy" id="926569"/>
    <lineage>
        <taxon>Bacteria</taxon>
        <taxon>Bacillati</taxon>
        <taxon>Chloroflexota</taxon>
        <taxon>Anaerolineae</taxon>
        <taxon>Anaerolineales</taxon>
        <taxon>Anaerolineaceae</taxon>
        <taxon>Anaerolinea</taxon>
    </lineage>
</organism>
<dbReference type="RefSeq" id="WP_013559138.1">
    <property type="nucleotide sequence ID" value="NC_014960.1"/>
</dbReference>
<dbReference type="OrthoDB" id="9771863at2"/>
<dbReference type="FunFam" id="3.40.50.300:FF:000127">
    <property type="entry name" value="Ribose import ATP-binding protein RbsA"/>
    <property type="match status" value="1"/>
</dbReference>
<dbReference type="GO" id="GO:0016887">
    <property type="term" value="F:ATP hydrolysis activity"/>
    <property type="evidence" value="ECO:0007669"/>
    <property type="project" value="InterPro"/>
</dbReference>
<dbReference type="InterPro" id="IPR003593">
    <property type="entry name" value="AAA+_ATPase"/>
</dbReference>
<gene>
    <name evidence="11" type="ordered locus">ANT_07100</name>
</gene>
<dbReference type="GO" id="GO:0005886">
    <property type="term" value="C:plasma membrane"/>
    <property type="evidence" value="ECO:0007669"/>
    <property type="project" value="UniProtKB-SubCell"/>
</dbReference>
<dbReference type="AlphaFoldDB" id="E8N2D8"/>
<dbReference type="CDD" id="cd03215">
    <property type="entry name" value="ABC_Carb_Monos_II"/>
    <property type="match status" value="1"/>
</dbReference>
<dbReference type="SUPFAM" id="SSF52540">
    <property type="entry name" value="P-loop containing nucleoside triphosphate hydrolases"/>
    <property type="match status" value="2"/>
</dbReference>
<evidence type="ECO:0000256" key="4">
    <source>
        <dbReference type="ARBA" id="ARBA00022597"/>
    </source>
</evidence>
<dbReference type="SMART" id="SM00382">
    <property type="entry name" value="AAA"/>
    <property type="match status" value="2"/>
</dbReference>
<dbReference type="eggNOG" id="COG1129">
    <property type="taxonomic scope" value="Bacteria"/>
</dbReference>
<evidence type="ECO:0000256" key="2">
    <source>
        <dbReference type="ARBA" id="ARBA00022448"/>
    </source>
</evidence>